<name>A0AAE1U5T5_9EUCA</name>
<feature type="non-terminal residue" evidence="1">
    <location>
        <position position="21"/>
    </location>
</feature>
<sequence>MSLTHDHQTTLVLQFDDPMWR</sequence>
<accession>A0AAE1U5T5</accession>
<evidence type="ECO:0000313" key="2">
    <source>
        <dbReference type="Proteomes" id="UP001292094"/>
    </source>
</evidence>
<proteinExistence type="predicted"/>
<comment type="caution">
    <text evidence="1">The sequence shown here is derived from an EMBL/GenBank/DDBJ whole genome shotgun (WGS) entry which is preliminary data.</text>
</comment>
<gene>
    <name evidence="1" type="ORF">Pmani_017053</name>
</gene>
<protein>
    <submittedName>
        <fullName evidence="1">Uncharacterized protein</fullName>
    </submittedName>
</protein>
<evidence type="ECO:0000313" key="1">
    <source>
        <dbReference type="EMBL" id="KAK4311433.1"/>
    </source>
</evidence>
<dbReference type="AlphaFoldDB" id="A0AAE1U5T5"/>
<organism evidence="1 2">
    <name type="scientific">Petrolisthes manimaculis</name>
    <dbReference type="NCBI Taxonomy" id="1843537"/>
    <lineage>
        <taxon>Eukaryota</taxon>
        <taxon>Metazoa</taxon>
        <taxon>Ecdysozoa</taxon>
        <taxon>Arthropoda</taxon>
        <taxon>Crustacea</taxon>
        <taxon>Multicrustacea</taxon>
        <taxon>Malacostraca</taxon>
        <taxon>Eumalacostraca</taxon>
        <taxon>Eucarida</taxon>
        <taxon>Decapoda</taxon>
        <taxon>Pleocyemata</taxon>
        <taxon>Anomura</taxon>
        <taxon>Galatheoidea</taxon>
        <taxon>Porcellanidae</taxon>
        <taxon>Petrolisthes</taxon>
    </lineage>
</organism>
<dbReference type="EMBL" id="JAWZYT010001509">
    <property type="protein sequence ID" value="KAK4311433.1"/>
    <property type="molecule type" value="Genomic_DNA"/>
</dbReference>
<keyword evidence="2" id="KW-1185">Reference proteome</keyword>
<reference evidence="1" key="1">
    <citation type="submission" date="2023-11" db="EMBL/GenBank/DDBJ databases">
        <title>Genome assemblies of two species of porcelain crab, Petrolisthes cinctipes and Petrolisthes manimaculis (Anomura: Porcellanidae).</title>
        <authorList>
            <person name="Angst P."/>
        </authorList>
    </citation>
    <scope>NUCLEOTIDE SEQUENCE</scope>
    <source>
        <strain evidence="1">PB745_02</strain>
        <tissue evidence="1">Gill</tissue>
    </source>
</reference>
<dbReference type="Proteomes" id="UP001292094">
    <property type="component" value="Unassembled WGS sequence"/>
</dbReference>